<evidence type="ECO:0000313" key="2">
    <source>
        <dbReference type="Proteomes" id="UP000001396"/>
    </source>
</evidence>
<dbReference type="PANTHER" id="PTHR32134:SF92">
    <property type="entry name" value="FNIP REPEAT-CONTAINING PROTEIN"/>
    <property type="match status" value="1"/>
</dbReference>
<dbReference type="EMBL" id="ADBJ01000035">
    <property type="protein sequence ID" value="EFA79363.1"/>
    <property type="molecule type" value="Genomic_DNA"/>
</dbReference>
<dbReference type="InterPro" id="IPR051251">
    <property type="entry name" value="STK_FNIP-Repeat"/>
</dbReference>
<protein>
    <submittedName>
        <fullName evidence="1">Uncharacterized protein</fullName>
    </submittedName>
</protein>
<dbReference type="GeneID" id="31363262"/>
<organism evidence="1 2">
    <name type="scientific">Heterostelium pallidum (strain ATCC 26659 / Pp 5 / PN500)</name>
    <name type="common">Cellular slime mold</name>
    <name type="synonym">Polysphondylium pallidum</name>
    <dbReference type="NCBI Taxonomy" id="670386"/>
    <lineage>
        <taxon>Eukaryota</taxon>
        <taxon>Amoebozoa</taxon>
        <taxon>Evosea</taxon>
        <taxon>Eumycetozoa</taxon>
        <taxon>Dictyostelia</taxon>
        <taxon>Acytosteliales</taxon>
        <taxon>Acytosteliaceae</taxon>
        <taxon>Heterostelium</taxon>
    </lineage>
</organism>
<name>D3BGX9_HETP5</name>
<sequence length="364" mass="41943">MSTTFSNIILDFIFSFIKEPIDRASFILTCKRYYNERDCYCNYFKKIDRSRSTSQKQPDSDNYDKKSLSTFSMSPVMCTLIFHRDNFDRCISEIKEEHTILSINGVCEYGYLSIPPSIETLRINTLGESIPAGKIPLTIKKLQLETTFKKPSLGPNYLPDTLESLKLSRYRHSLKAGDLPCYLKELDLGTVLTQEFIDGNDIFPKSLVKLKMSMASKQIPSVKWLPSNLQYLRVGEQLQSTLNMSFPAGLQQLHFPKQSSFNSDLDLSNMSNLTHLSLPINYSSKVTYPPSLKQLKCGKRYLDIQCTATKDHKHSFESIILFNEKYEFNLIQLTTSDINEIQYLLIMKNNHPKLYFSSNKVLFL</sequence>
<keyword evidence="2" id="KW-1185">Reference proteome</keyword>
<dbReference type="Proteomes" id="UP000001396">
    <property type="component" value="Unassembled WGS sequence"/>
</dbReference>
<gene>
    <name evidence="1" type="ORF">PPL_07781</name>
</gene>
<dbReference type="RefSeq" id="XP_020431484.1">
    <property type="nucleotide sequence ID" value="XM_020578615.1"/>
</dbReference>
<accession>D3BGX9</accession>
<dbReference type="InParanoid" id="D3BGX9"/>
<dbReference type="AlphaFoldDB" id="D3BGX9"/>
<comment type="caution">
    <text evidence="1">The sequence shown here is derived from an EMBL/GenBank/DDBJ whole genome shotgun (WGS) entry which is preliminary data.</text>
</comment>
<reference evidence="1 2" key="1">
    <citation type="journal article" date="2011" name="Genome Res.">
        <title>Phylogeny-wide analysis of social amoeba genomes highlights ancient origins for complex intercellular communication.</title>
        <authorList>
            <person name="Heidel A.J."/>
            <person name="Lawal H.M."/>
            <person name="Felder M."/>
            <person name="Schilde C."/>
            <person name="Helps N.R."/>
            <person name="Tunggal B."/>
            <person name="Rivero F."/>
            <person name="John U."/>
            <person name="Schleicher M."/>
            <person name="Eichinger L."/>
            <person name="Platzer M."/>
            <person name="Noegel A.A."/>
            <person name="Schaap P."/>
            <person name="Gloeckner G."/>
        </authorList>
    </citation>
    <scope>NUCLEOTIDE SEQUENCE [LARGE SCALE GENOMIC DNA]</scope>
    <source>
        <strain evidence="2">ATCC 26659 / Pp 5 / PN500</strain>
    </source>
</reference>
<evidence type="ECO:0000313" key="1">
    <source>
        <dbReference type="EMBL" id="EFA79363.1"/>
    </source>
</evidence>
<proteinExistence type="predicted"/>
<dbReference type="PANTHER" id="PTHR32134">
    <property type="entry name" value="FNIP REPEAT-CONTAINING PROTEIN"/>
    <property type="match status" value="1"/>
</dbReference>
<dbReference type="Gene3D" id="1.20.1280.50">
    <property type="match status" value="1"/>
</dbReference>